<dbReference type="RefSeq" id="WP_307475189.1">
    <property type="nucleotide sequence ID" value="NZ_JAUSUB010000009.1"/>
</dbReference>
<protein>
    <submittedName>
        <fullName evidence="1">Uncharacterized protein</fullName>
    </submittedName>
</protein>
<keyword evidence="2" id="KW-1185">Reference proteome</keyword>
<gene>
    <name evidence="1" type="ORF">J2S17_002500</name>
</gene>
<accession>A0ABU0AH82</accession>
<comment type="caution">
    <text evidence="1">The sequence shown here is derived from an EMBL/GenBank/DDBJ whole genome shotgun (WGS) entry which is preliminary data.</text>
</comment>
<name>A0ABU0AH82_9BACI</name>
<evidence type="ECO:0000313" key="1">
    <source>
        <dbReference type="EMBL" id="MDQ0270625.1"/>
    </source>
</evidence>
<proteinExistence type="predicted"/>
<organism evidence="1 2">
    <name type="scientific">Cytobacillus purgationiresistens</name>
    <dbReference type="NCBI Taxonomy" id="863449"/>
    <lineage>
        <taxon>Bacteria</taxon>
        <taxon>Bacillati</taxon>
        <taxon>Bacillota</taxon>
        <taxon>Bacilli</taxon>
        <taxon>Bacillales</taxon>
        <taxon>Bacillaceae</taxon>
        <taxon>Cytobacillus</taxon>
    </lineage>
</organism>
<dbReference type="Proteomes" id="UP001238088">
    <property type="component" value="Unassembled WGS sequence"/>
</dbReference>
<evidence type="ECO:0000313" key="2">
    <source>
        <dbReference type="Proteomes" id="UP001238088"/>
    </source>
</evidence>
<sequence length="104" mass="11938">MTIVLNQIDKHKELNETTIISLFLAITEFQYALISQCKKSFEAFTATIESTIKKEMETVFHPMLLEQHPAYDPESLRVAAVMLSWGIYAATLDWQQNSKVQAEE</sequence>
<reference evidence="1 2" key="1">
    <citation type="submission" date="2023-07" db="EMBL/GenBank/DDBJ databases">
        <title>Genomic Encyclopedia of Type Strains, Phase IV (KMG-IV): sequencing the most valuable type-strain genomes for metagenomic binning, comparative biology and taxonomic classification.</title>
        <authorList>
            <person name="Goeker M."/>
        </authorList>
    </citation>
    <scope>NUCLEOTIDE SEQUENCE [LARGE SCALE GENOMIC DNA]</scope>
    <source>
        <strain evidence="1 2">DSM 23494</strain>
    </source>
</reference>
<dbReference type="EMBL" id="JAUSUB010000009">
    <property type="protein sequence ID" value="MDQ0270625.1"/>
    <property type="molecule type" value="Genomic_DNA"/>
</dbReference>